<dbReference type="Gene3D" id="1.50.40.10">
    <property type="entry name" value="Mitochondrial carrier domain"/>
    <property type="match status" value="1"/>
</dbReference>
<proteinExistence type="inferred from homology"/>
<keyword evidence="3 12" id="KW-0813">Transport</keyword>
<keyword evidence="9 11" id="KW-0472">Membrane</keyword>
<keyword evidence="7" id="KW-1133">Transmembrane helix</keyword>
<feature type="repeat" description="Solcar" evidence="11">
    <location>
        <begin position="226"/>
        <end position="311"/>
    </location>
</feature>
<reference evidence="13" key="1">
    <citation type="submission" date="2019-10" db="EMBL/GenBank/DDBJ databases">
        <authorList>
            <person name="Zhang R."/>
            <person name="Pan Y."/>
            <person name="Wang J."/>
            <person name="Ma R."/>
            <person name="Yu S."/>
        </authorList>
    </citation>
    <scope>NUCLEOTIDE SEQUENCE</scope>
    <source>
        <strain evidence="13">LA-IB0</strain>
        <tissue evidence="13">Leaf</tissue>
    </source>
</reference>
<evidence type="ECO:0000256" key="9">
    <source>
        <dbReference type="ARBA" id="ARBA00023136"/>
    </source>
</evidence>
<comment type="caution">
    <text evidence="13">The sequence shown here is derived from an EMBL/GenBank/DDBJ whole genome shotgun (WGS) entry which is preliminary data.</text>
</comment>
<feature type="repeat" description="Solcar" evidence="11">
    <location>
        <begin position="340"/>
        <end position="425"/>
    </location>
</feature>
<evidence type="ECO:0000256" key="4">
    <source>
        <dbReference type="ARBA" id="ARBA00022692"/>
    </source>
</evidence>
<evidence type="ECO:0000313" key="13">
    <source>
        <dbReference type="EMBL" id="KAG8369208.1"/>
    </source>
</evidence>
<name>A0AAV6WF21_9LAMI</name>
<evidence type="ECO:0008006" key="15">
    <source>
        <dbReference type="Google" id="ProtNLM"/>
    </source>
</evidence>
<dbReference type="InterPro" id="IPR002067">
    <property type="entry name" value="MCP"/>
</dbReference>
<dbReference type="PANTHER" id="PTHR24089">
    <property type="entry name" value="SOLUTE CARRIER FAMILY 25"/>
    <property type="match status" value="1"/>
</dbReference>
<evidence type="ECO:0000256" key="7">
    <source>
        <dbReference type="ARBA" id="ARBA00022989"/>
    </source>
</evidence>
<dbReference type="PRINTS" id="PR00926">
    <property type="entry name" value="MITOCARRIER"/>
</dbReference>
<feature type="repeat" description="Solcar" evidence="11">
    <location>
        <begin position="133"/>
        <end position="216"/>
    </location>
</feature>
<keyword evidence="8" id="KW-0496">Mitochondrion</keyword>
<dbReference type="PROSITE" id="PS50920">
    <property type="entry name" value="SOLCAR"/>
    <property type="match status" value="3"/>
</dbReference>
<evidence type="ECO:0000313" key="14">
    <source>
        <dbReference type="Proteomes" id="UP000826271"/>
    </source>
</evidence>
<keyword evidence="6" id="KW-0999">Mitochondrion inner membrane</keyword>
<evidence type="ECO:0000256" key="3">
    <source>
        <dbReference type="ARBA" id="ARBA00022448"/>
    </source>
</evidence>
<dbReference type="InterPro" id="IPR018108">
    <property type="entry name" value="MCP_transmembrane"/>
</dbReference>
<dbReference type="Pfam" id="PF00153">
    <property type="entry name" value="Mito_carr"/>
    <property type="match status" value="3"/>
</dbReference>
<evidence type="ECO:0000256" key="11">
    <source>
        <dbReference type="PROSITE-ProRule" id="PRU00282"/>
    </source>
</evidence>
<evidence type="ECO:0000256" key="5">
    <source>
        <dbReference type="ARBA" id="ARBA00022737"/>
    </source>
</evidence>
<comment type="subcellular location">
    <subcellularLocation>
        <location evidence="1">Mitochondrion inner membrane</location>
        <topology evidence="1">Multi-pass membrane protein</topology>
    </subcellularLocation>
</comment>
<keyword evidence="5" id="KW-0677">Repeat</keyword>
<evidence type="ECO:0000256" key="10">
    <source>
        <dbReference type="ARBA" id="ARBA00054707"/>
    </source>
</evidence>
<gene>
    <name evidence="13" type="ORF">BUALT_Bualt15G0127200</name>
</gene>
<dbReference type="Proteomes" id="UP000826271">
    <property type="component" value="Unassembled WGS sequence"/>
</dbReference>
<evidence type="ECO:0000256" key="6">
    <source>
        <dbReference type="ARBA" id="ARBA00022792"/>
    </source>
</evidence>
<dbReference type="GO" id="GO:0005743">
    <property type="term" value="C:mitochondrial inner membrane"/>
    <property type="evidence" value="ECO:0007669"/>
    <property type="project" value="UniProtKB-SubCell"/>
</dbReference>
<dbReference type="FunFam" id="1.50.40.10:FF:000098">
    <property type="entry name" value="Mitochondrial substrate carrier family protein"/>
    <property type="match status" value="1"/>
</dbReference>
<accession>A0AAV6WF21</accession>
<dbReference type="InterPro" id="IPR023395">
    <property type="entry name" value="MCP_dom_sf"/>
</dbReference>
<dbReference type="SUPFAM" id="SSF103506">
    <property type="entry name" value="Mitochondrial carrier"/>
    <property type="match status" value="1"/>
</dbReference>
<comment type="similarity">
    <text evidence="2 12">Belongs to the mitochondrial carrier (TC 2.A.29) family.</text>
</comment>
<organism evidence="13 14">
    <name type="scientific">Buddleja alternifolia</name>
    <dbReference type="NCBI Taxonomy" id="168488"/>
    <lineage>
        <taxon>Eukaryota</taxon>
        <taxon>Viridiplantae</taxon>
        <taxon>Streptophyta</taxon>
        <taxon>Embryophyta</taxon>
        <taxon>Tracheophyta</taxon>
        <taxon>Spermatophyta</taxon>
        <taxon>Magnoliopsida</taxon>
        <taxon>eudicotyledons</taxon>
        <taxon>Gunneridae</taxon>
        <taxon>Pentapetalae</taxon>
        <taxon>asterids</taxon>
        <taxon>lamiids</taxon>
        <taxon>Lamiales</taxon>
        <taxon>Scrophulariaceae</taxon>
        <taxon>Buddlejeae</taxon>
        <taxon>Buddleja</taxon>
    </lineage>
</organism>
<dbReference type="GO" id="GO:0055085">
    <property type="term" value="P:transmembrane transport"/>
    <property type="evidence" value="ECO:0007669"/>
    <property type="project" value="InterPro"/>
</dbReference>
<evidence type="ECO:0000256" key="12">
    <source>
        <dbReference type="RuleBase" id="RU000488"/>
    </source>
</evidence>
<dbReference type="EMBL" id="WHWC01000015">
    <property type="protein sequence ID" value="KAG8369208.1"/>
    <property type="molecule type" value="Genomic_DNA"/>
</dbReference>
<evidence type="ECO:0000256" key="8">
    <source>
        <dbReference type="ARBA" id="ARBA00023128"/>
    </source>
</evidence>
<keyword evidence="14" id="KW-1185">Reference proteome</keyword>
<evidence type="ECO:0000256" key="1">
    <source>
        <dbReference type="ARBA" id="ARBA00004448"/>
    </source>
</evidence>
<dbReference type="AlphaFoldDB" id="A0AAV6WF21"/>
<protein>
    <recommendedName>
        <fullName evidence="15">Mitochondrial adenine nucleotide transporter BTL3</fullName>
    </recommendedName>
</protein>
<sequence>METTIIHTMSFSISQSPPLNSQSSIHYIAMAGGADIWVENSQPENLSNTIVHSGGLFLDASAIPSSIIGTISSIDIHSSSRRKRSEFMCLSLSIKEGKDNGGGVISGSNSSTEKAAATVKRIRVRLRGGGGAVNTTKHLWAGAVAAMVSRTCLAPLERLKLEYIVRGEKRNLYELINRIATTQGLRGFWKGNFVNILRTAPFKAINFCAYDTYRKQLMKLSGNEETTNSERFIAGAAAGITATVLCLPLDTIRTRLVAPGGEALGGVIGAFRHVVQTEGIFSLYKGLLPSILSMAPSGAIFYGVYDILKSAYLHSPEGRKRIENLKQHDHELNALEQLELGPMRTLLHGAIAGACTEAATYPFEVVRRQLQLQGRATKMSALATCVKIVERGGVPALYAGLIPSLLQVLPSASISYFVYEFMKIVLKVE</sequence>
<comment type="function">
    <text evidence="10">Probable mitochondrial adenylate carrier that catalyzes the transport of ATP, ADP and AMP.</text>
</comment>
<keyword evidence="4 11" id="KW-0812">Transmembrane</keyword>
<evidence type="ECO:0000256" key="2">
    <source>
        <dbReference type="ARBA" id="ARBA00006375"/>
    </source>
</evidence>